<evidence type="ECO:0000313" key="3">
    <source>
        <dbReference type="Proteomes" id="UP000603141"/>
    </source>
</evidence>
<dbReference type="Proteomes" id="UP000603141">
    <property type="component" value="Unassembled WGS sequence"/>
</dbReference>
<comment type="caution">
    <text evidence="2">The sequence shown here is derived from an EMBL/GenBank/DDBJ whole genome shotgun (WGS) entry which is preliminary data.</text>
</comment>
<organism evidence="2 3">
    <name type="scientific">Luteolibacter pohnpeiensis</name>
    <dbReference type="NCBI Taxonomy" id="454153"/>
    <lineage>
        <taxon>Bacteria</taxon>
        <taxon>Pseudomonadati</taxon>
        <taxon>Verrucomicrobiota</taxon>
        <taxon>Verrucomicrobiia</taxon>
        <taxon>Verrucomicrobiales</taxon>
        <taxon>Verrucomicrobiaceae</taxon>
        <taxon>Luteolibacter</taxon>
    </lineage>
</organism>
<accession>A0A934VWQ5</accession>
<gene>
    <name evidence="2" type="ORF">JIN85_20775</name>
</gene>
<sequence>MKGINYRGGIVKLSIPEDWKEEYEPSGGATFYEDREDSGTLRLNVLTFEKNEGKEPFTDGKFEPFRDDLYLKSEFKRFEEDGTNCILLNWQVGYETEGNEYRIASFCHTVLEDQFRAESTKEEIKIIKWILQNAEFGKSKASIGDYEHERQNKTEEVTPLRALSHD</sequence>
<feature type="region of interest" description="Disordered" evidence="1">
    <location>
        <begin position="143"/>
        <end position="166"/>
    </location>
</feature>
<dbReference type="EMBL" id="JAENIJ010000151">
    <property type="protein sequence ID" value="MBK1884857.1"/>
    <property type="molecule type" value="Genomic_DNA"/>
</dbReference>
<name>A0A934VWQ5_9BACT</name>
<dbReference type="AlphaFoldDB" id="A0A934VWQ5"/>
<dbReference type="Gene3D" id="3.40.1000.10">
    <property type="entry name" value="Mog1/PsbP, alpha/beta/alpha sandwich"/>
    <property type="match status" value="1"/>
</dbReference>
<reference evidence="2" key="1">
    <citation type="submission" date="2021-01" db="EMBL/GenBank/DDBJ databases">
        <title>Modified the classification status of verrucomicrobia.</title>
        <authorList>
            <person name="Feng X."/>
        </authorList>
    </citation>
    <scope>NUCLEOTIDE SEQUENCE</scope>
    <source>
        <strain evidence="2">KCTC 22041</strain>
    </source>
</reference>
<evidence type="ECO:0000313" key="2">
    <source>
        <dbReference type="EMBL" id="MBK1884857.1"/>
    </source>
</evidence>
<proteinExistence type="predicted"/>
<feature type="compositionally biased region" description="Basic and acidic residues" evidence="1">
    <location>
        <begin position="145"/>
        <end position="166"/>
    </location>
</feature>
<protein>
    <submittedName>
        <fullName evidence="2">Uncharacterized protein</fullName>
    </submittedName>
</protein>
<evidence type="ECO:0000256" key="1">
    <source>
        <dbReference type="SAM" id="MobiDB-lite"/>
    </source>
</evidence>
<keyword evidence="3" id="KW-1185">Reference proteome</keyword>